<name>A0A4Y8WPV3_9PORP</name>
<dbReference type="GO" id="GO:0004476">
    <property type="term" value="F:mannose-6-phosphate isomerase activity"/>
    <property type="evidence" value="ECO:0007669"/>
    <property type="project" value="InterPro"/>
</dbReference>
<dbReference type="InterPro" id="IPR014628">
    <property type="entry name" value="Man6P_isomerase_Firm_short"/>
</dbReference>
<evidence type="ECO:0000256" key="3">
    <source>
        <dbReference type="PIRSR" id="PIRSR036894-1"/>
    </source>
</evidence>
<keyword evidence="1 3" id="KW-0479">Metal-binding</keyword>
<evidence type="ECO:0000313" key="6">
    <source>
        <dbReference type="EMBL" id="TFH95139.1"/>
    </source>
</evidence>
<dbReference type="InterPro" id="IPR051804">
    <property type="entry name" value="Carb_Metab_Reg_Kinase/Isom"/>
</dbReference>
<dbReference type="GO" id="GO:0005975">
    <property type="term" value="P:carbohydrate metabolic process"/>
    <property type="evidence" value="ECO:0007669"/>
    <property type="project" value="InterPro"/>
</dbReference>
<feature type="binding site" evidence="3">
    <location>
        <position position="126"/>
    </location>
    <ligand>
        <name>Zn(2+)</name>
        <dbReference type="ChEBI" id="CHEBI:29105"/>
    </ligand>
</feature>
<feature type="domain" description="Phosphomannose isomerase type I catalytic" evidence="5">
    <location>
        <begin position="12"/>
        <end position="119"/>
    </location>
</feature>
<evidence type="ECO:0000259" key="5">
    <source>
        <dbReference type="Pfam" id="PF20511"/>
    </source>
</evidence>
<evidence type="ECO:0000313" key="7">
    <source>
        <dbReference type="Proteomes" id="UP000297225"/>
    </source>
</evidence>
<dbReference type="SUPFAM" id="SSF51182">
    <property type="entry name" value="RmlC-like cupins"/>
    <property type="match status" value="1"/>
</dbReference>
<dbReference type="EMBL" id="SPNC01000064">
    <property type="protein sequence ID" value="TFH95139.1"/>
    <property type="molecule type" value="Genomic_DNA"/>
</dbReference>
<feature type="binding site" evidence="3">
    <location>
        <position position="184"/>
    </location>
    <ligand>
        <name>Zn(2+)</name>
        <dbReference type="ChEBI" id="CHEBI:29105"/>
    </ligand>
</feature>
<dbReference type="RefSeq" id="WP_018357816.1">
    <property type="nucleotide sequence ID" value="NZ_CP197400.1"/>
</dbReference>
<dbReference type="GeneID" id="66797590"/>
<dbReference type="InterPro" id="IPR046457">
    <property type="entry name" value="PMI_typeI_cat"/>
</dbReference>
<dbReference type="Pfam" id="PF20511">
    <property type="entry name" value="PMI_typeI_cat"/>
    <property type="match status" value="1"/>
</dbReference>
<dbReference type="GO" id="GO:0008270">
    <property type="term" value="F:zinc ion binding"/>
    <property type="evidence" value="ECO:0007669"/>
    <property type="project" value="InterPro"/>
</dbReference>
<dbReference type="Proteomes" id="UP000297225">
    <property type="component" value="Unassembled WGS sequence"/>
</dbReference>
<reference evidence="6 7" key="1">
    <citation type="submission" date="2019-03" db="EMBL/GenBank/DDBJ databases">
        <title>Porphyromonas levii Isolated from the Uterus of Dairy Cows.</title>
        <authorList>
            <person name="Francis A.M."/>
        </authorList>
    </citation>
    <scope>NUCLEOTIDE SEQUENCE [LARGE SCALE GENOMIC DNA]</scope>
    <source>
        <strain evidence="6 7">AF5678</strain>
    </source>
</reference>
<organism evidence="6 7">
    <name type="scientific">Porphyromonas levii</name>
    <dbReference type="NCBI Taxonomy" id="28114"/>
    <lineage>
        <taxon>Bacteria</taxon>
        <taxon>Pseudomonadati</taxon>
        <taxon>Bacteroidota</taxon>
        <taxon>Bacteroidia</taxon>
        <taxon>Bacteroidales</taxon>
        <taxon>Porphyromonadaceae</taxon>
        <taxon>Porphyromonas</taxon>
    </lineage>
</organism>
<dbReference type="InterPro" id="IPR014710">
    <property type="entry name" value="RmlC-like_jellyroll"/>
</dbReference>
<accession>A0A4Y8WPV3</accession>
<dbReference type="Gene3D" id="2.60.120.10">
    <property type="entry name" value="Jelly Rolls"/>
    <property type="match status" value="2"/>
</dbReference>
<feature type="binding site" evidence="3">
    <location>
        <position position="108"/>
    </location>
    <ligand>
        <name>Zn(2+)</name>
        <dbReference type="ChEBI" id="CHEBI:29105"/>
    </ligand>
</feature>
<comment type="cofactor">
    <cofactor evidence="3">
        <name>Zn(2+)</name>
        <dbReference type="ChEBI" id="CHEBI:29105"/>
    </cofactor>
    <text evidence="3">Binds 1 zinc ion per subunit.</text>
</comment>
<dbReference type="OrthoDB" id="9808275at2"/>
<comment type="caution">
    <text evidence="6">The sequence shown here is derived from an EMBL/GenBank/DDBJ whole genome shotgun (WGS) entry which is preliminary data.</text>
</comment>
<keyword evidence="2 3" id="KW-0862">Zinc</keyword>
<feature type="active site" evidence="4">
    <location>
        <position position="204"/>
    </location>
</feature>
<dbReference type="PANTHER" id="PTHR42742">
    <property type="entry name" value="TRANSCRIPTIONAL REPRESSOR MPRA"/>
    <property type="match status" value="1"/>
</dbReference>
<gene>
    <name evidence="6" type="ORF">E4P47_05190</name>
</gene>
<sequence length="329" mass="37049">MSNQQIPLYPLRFQEAYKQTIWGGNRIYQYKGTTAPAEGIGETWEISPMEGDASVVSEGALKGKSLIEVTEAYGSQLLGQQVFDRFGGKFPLLVKLIDSNQDLSVQVHPNDSYAEVRHDGSWGKTEMWYILEHTKEAQIRAGWRKQTNPTDLPELVKTDEVMQYLDSHTAHVGDVFYLPAGKVHTIGAGNLLLEIQQASKITYRLFDFNRKDAQGNTRELHIEDAAKVIDYSINDHGAEPYDRTVENHPILLAESPYFRTSLLQLTDDYHCDLSERDSFTILFVEEGVVVVNGEVHLEKGQFLLLPACIHQLHLATTGAKVVESYVPKV</sequence>
<dbReference type="STRING" id="1122973.GCA_000379925_00551"/>
<dbReference type="AlphaFoldDB" id="A0A4Y8WPV3"/>
<dbReference type="PIRSF" id="PIRSF036894">
    <property type="entry name" value="PMI_Firm_short"/>
    <property type="match status" value="1"/>
</dbReference>
<dbReference type="PANTHER" id="PTHR42742:SF3">
    <property type="entry name" value="FRUCTOKINASE"/>
    <property type="match status" value="1"/>
</dbReference>
<evidence type="ECO:0000256" key="4">
    <source>
        <dbReference type="PIRSR" id="PIRSR036894-2"/>
    </source>
</evidence>
<dbReference type="CDD" id="cd07010">
    <property type="entry name" value="cupin_PMI_type_I_N_bac"/>
    <property type="match status" value="1"/>
</dbReference>
<proteinExistence type="predicted"/>
<protein>
    <recommendedName>
        <fullName evidence="5">Phosphomannose isomerase type I catalytic domain-containing protein</fullName>
    </recommendedName>
</protein>
<evidence type="ECO:0000256" key="2">
    <source>
        <dbReference type="ARBA" id="ARBA00022833"/>
    </source>
</evidence>
<keyword evidence="7" id="KW-1185">Reference proteome</keyword>
<evidence type="ECO:0000256" key="1">
    <source>
        <dbReference type="ARBA" id="ARBA00022723"/>
    </source>
</evidence>
<dbReference type="InterPro" id="IPR011051">
    <property type="entry name" value="RmlC_Cupin_sf"/>
</dbReference>